<dbReference type="SUPFAM" id="SSF111331">
    <property type="entry name" value="NAD kinase/diacylglycerol kinase-like"/>
    <property type="match status" value="1"/>
</dbReference>
<proteinExistence type="predicted"/>
<reference evidence="10" key="1">
    <citation type="submission" date="2023-03" db="EMBL/GenBank/DDBJ databases">
        <authorList>
            <person name="Steffen K."/>
            <person name="Cardenas P."/>
        </authorList>
    </citation>
    <scope>NUCLEOTIDE SEQUENCE</scope>
</reference>
<gene>
    <name evidence="10" type="ORF">GBAR_LOCUS10351</name>
</gene>
<comment type="caution">
    <text evidence="10">The sequence shown here is derived from an EMBL/GenBank/DDBJ whole genome shotgun (WGS) entry which is preliminary data.</text>
</comment>
<evidence type="ECO:0000256" key="1">
    <source>
        <dbReference type="ARBA" id="ARBA00004308"/>
    </source>
</evidence>
<evidence type="ECO:0000256" key="6">
    <source>
        <dbReference type="ARBA" id="ARBA00023136"/>
    </source>
</evidence>
<evidence type="ECO:0000313" key="11">
    <source>
        <dbReference type="Proteomes" id="UP001174909"/>
    </source>
</evidence>
<evidence type="ECO:0000256" key="8">
    <source>
        <dbReference type="SAM" id="MobiDB-lite"/>
    </source>
</evidence>
<dbReference type="EC" id="2.7.1.91" evidence="7"/>
<dbReference type="GO" id="GO:0046512">
    <property type="term" value="P:sphingosine biosynthetic process"/>
    <property type="evidence" value="ECO:0007669"/>
    <property type="project" value="TreeGrafter"/>
</dbReference>
<dbReference type="AlphaFoldDB" id="A0AA35WD32"/>
<keyword evidence="3" id="KW-0547">Nucleotide-binding</keyword>
<feature type="domain" description="DAGKc" evidence="9">
    <location>
        <begin position="160"/>
        <end position="302"/>
    </location>
</feature>
<keyword evidence="4 10" id="KW-0418">Kinase</keyword>
<protein>
    <recommendedName>
        <fullName evidence="7">sphingosine kinase</fullName>
        <ecNumber evidence="7">2.7.1.91</ecNumber>
    </recommendedName>
</protein>
<dbReference type="InterPro" id="IPR017438">
    <property type="entry name" value="ATP-NAD_kinase_N"/>
</dbReference>
<dbReference type="GO" id="GO:0005524">
    <property type="term" value="F:ATP binding"/>
    <property type="evidence" value="ECO:0007669"/>
    <property type="project" value="UniProtKB-KW"/>
</dbReference>
<evidence type="ECO:0000256" key="7">
    <source>
        <dbReference type="ARBA" id="ARBA00044037"/>
    </source>
</evidence>
<keyword evidence="6" id="KW-0472">Membrane</keyword>
<dbReference type="EMBL" id="CASHTH010001576">
    <property type="protein sequence ID" value="CAI8016943.1"/>
    <property type="molecule type" value="Genomic_DNA"/>
</dbReference>
<evidence type="ECO:0000256" key="5">
    <source>
        <dbReference type="ARBA" id="ARBA00022840"/>
    </source>
</evidence>
<evidence type="ECO:0000256" key="3">
    <source>
        <dbReference type="ARBA" id="ARBA00022741"/>
    </source>
</evidence>
<feature type="region of interest" description="Disordered" evidence="8">
    <location>
        <begin position="402"/>
        <end position="449"/>
    </location>
</feature>
<dbReference type="InterPro" id="IPR001206">
    <property type="entry name" value="Diacylglycerol_kinase_cat_dom"/>
</dbReference>
<keyword evidence="11" id="KW-1185">Reference proteome</keyword>
<organism evidence="10 11">
    <name type="scientific">Geodia barretti</name>
    <name type="common">Barrett's horny sponge</name>
    <dbReference type="NCBI Taxonomy" id="519541"/>
    <lineage>
        <taxon>Eukaryota</taxon>
        <taxon>Metazoa</taxon>
        <taxon>Porifera</taxon>
        <taxon>Demospongiae</taxon>
        <taxon>Heteroscleromorpha</taxon>
        <taxon>Tetractinellida</taxon>
        <taxon>Astrophorina</taxon>
        <taxon>Geodiidae</taxon>
        <taxon>Geodia</taxon>
    </lineage>
</organism>
<dbReference type="Gene3D" id="2.60.200.40">
    <property type="match status" value="1"/>
</dbReference>
<dbReference type="GO" id="GO:0008481">
    <property type="term" value="F:sphingosine kinase activity"/>
    <property type="evidence" value="ECO:0007669"/>
    <property type="project" value="UniProtKB-EC"/>
</dbReference>
<dbReference type="PROSITE" id="PS50146">
    <property type="entry name" value="DAGK"/>
    <property type="match status" value="1"/>
</dbReference>
<evidence type="ECO:0000256" key="2">
    <source>
        <dbReference type="ARBA" id="ARBA00022679"/>
    </source>
</evidence>
<dbReference type="SMART" id="SM00046">
    <property type="entry name" value="DAGKc"/>
    <property type="match status" value="1"/>
</dbReference>
<sequence>MAEGGGEEEAAVRSTSAFLLASSGSGRRVKSPPPSATRVRLLLTRERLECSDEKQQQDHKATVTSGFLLEDLVGVDVRGRPPPHDKNACEMNVHFYPKQTEKKKTMRKMKVLSVCFDKAETLSENRAEASKWKDDIKLYSHYRRSQVLKIEDGEVQADGVPQRRLLVLINPISGQGKAVQDFQEHVQPLFELAEITFNAIVTERQNHARELMKEYDLSTVDGIVIASGDGLLYEVVNGMMEREDWEQALKTPIGMLPTGSGNALCASTLYEAGEEFSLVNAAFQIIQGGVIPMDITTVETADKQTLYMTILSGWGLISDIDIESESLRKIGETRFLLGALNCIRRKRVYRGRLVYLPWDESKAPTLHYSRERVPTQATLSSSVPPGPPAHLVTSSLNPQLLSRGGGEHCSALPGGDTIDEAPNEEGPSPLQLSSEESEKEKSDVFGDTKDVVLEESSIRSLTGGAEGRWGMTRP</sequence>
<dbReference type="InterPro" id="IPR016064">
    <property type="entry name" value="NAD/diacylglycerol_kinase_sf"/>
</dbReference>
<dbReference type="GO" id="GO:0012505">
    <property type="term" value="C:endomembrane system"/>
    <property type="evidence" value="ECO:0007669"/>
    <property type="project" value="UniProtKB-SubCell"/>
</dbReference>
<name>A0AA35WD32_GEOBA</name>
<accession>A0AA35WD32</accession>
<feature type="compositionally biased region" description="Basic and acidic residues" evidence="8">
    <location>
        <begin position="436"/>
        <end position="449"/>
    </location>
</feature>
<comment type="subcellular location">
    <subcellularLocation>
        <location evidence="1">Endomembrane system</location>
    </subcellularLocation>
</comment>
<dbReference type="Gene3D" id="3.40.50.10330">
    <property type="entry name" value="Probable inorganic polyphosphate/atp-NAD kinase, domain 1"/>
    <property type="match status" value="1"/>
</dbReference>
<dbReference type="InterPro" id="IPR050187">
    <property type="entry name" value="Lipid_Phosphate_FormReg"/>
</dbReference>
<evidence type="ECO:0000256" key="4">
    <source>
        <dbReference type="ARBA" id="ARBA00022777"/>
    </source>
</evidence>
<dbReference type="PANTHER" id="PTHR12358:SF112">
    <property type="entry name" value="LD11247P-RELATED"/>
    <property type="match status" value="1"/>
</dbReference>
<keyword evidence="2" id="KW-0808">Transferase</keyword>
<dbReference type="GO" id="GO:0005737">
    <property type="term" value="C:cytoplasm"/>
    <property type="evidence" value="ECO:0007669"/>
    <property type="project" value="TreeGrafter"/>
</dbReference>
<evidence type="ECO:0000259" key="9">
    <source>
        <dbReference type="PROSITE" id="PS50146"/>
    </source>
</evidence>
<dbReference type="PANTHER" id="PTHR12358">
    <property type="entry name" value="SPHINGOSINE KINASE"/>
    <property type="match status" value="1"/>
</dbReference>
<dbReference type="GO" id="GO:0042981">
    <property type="term" value="P:regulation of apoptotic process"/>
    <property type="evidence" value="ECO:0007669"/>
    <property type="project" value="UniProtKB-ARBA"/>
</dbReference>
<dbReference type="Proteomes" id="UP001174909">
    <property type="component" value="Unassembled WGS sequence"/>
</dbReference>
<dbReference type="Pfam" id="PF00781">
    <property type="entry name" value="DAGK_cat"/>
    <property type="match status" value="1"/>
</dbReference>
<evidence type="ECO:0000313" key="10">
    <source>
        <dbReference type="EMBL" id="CAI8016943.1"/>
    </source>
</evidence>
<feature type="region of interest" description="Disordered" evidence="8">
    <location>
        <begin position="455"/>
        <end position="474"/>
    </location>
</feature>
<dbReference type="GO" id="GO:0016020">
    <property type="term" value="C:membrane"/>
    <property type="evidence" value="ECO:0007669"/>
    <property type="project" value="TreeGrafter"/>
</dbReference>
<keyword evidence="5" id="KW-0067">ATP-binding</keyword>
<dbReference type="FunFam" id="3.40.50.10330:FF:000005">
    <property type="entry name" value="Sphingosine kinase 2"/>
    <property type="match status" value="1"/>
</dbReference>